<dbReference type="PANTHER" id="PTHR23132:SF25">
    <property type="entry name" value="D-ALANINE--D-ALANINE LIGASE A"/>
    <property type="match status" value="1"/>
</dbReference>
<dbReference type="InterPro" id="IPR000291">
    <property type="entry name" value="D-Ala_lig_Van_CS"/>
</dbReference>
<dbReference type="Pfam" id="PF07478">
    <property type="entry name" value="Dala_Dala_lig_C"/>
    <property type="match status" value="1"/>
</dbReference>
<dbReference type="EC" id="6.3.2.4" evidence="6 22"/>
<dbReference type="Gene3D" id="3.30.470.20">
    <property type="entry name" value="ATP-grasp fold, B domain"/>
    <property type="match status" value="1"/>
</dbReference>
<dbReference type="AlphaFoldDB" id="A0A9D1S4W7"/>
<dbReference type="GO" id="GO:0005829">
    <property type="term" value="C:cytosol"/>
    <property type="evidence" value="ECO:0007669"/>
    <property type="project" value="TreeGrafter"/>
</dbReference>
<evidence type="ECO:0000256" key="5">
    <source>
        <dbReference type="ARBA" id="ARBA00010871"/>
    </source>
</evidence>
<feature type="active site" evidence="23">
    <location>
        <position position="210"/>
    </location>
</feature>
<dbReference type="GO" id="GO:0008716">
    <property type="term" value="F:D-alanine-D-alanine ligase activity"/>
    <property type="evidence" value="ECO:0007669"/>
    <property type="project" value="UniProtKB-UniRule"/>
</dbReference>
<evidence type="ECO:0000256" key="19">
    <source>
        <dbReference type="ARBA" id="ARBA00068427"/>
    </source>
</evidence>
<reference evidence="27" key="2">
    <citation type="journal article" date="2021" name="PeerJ">
        <title>Extensive microbial diversity within the chicken gut microbiome revealed by metagenomics and culture.</title>
        <authorList>
            <person name="Gilroy R."/>
            <person name="Ravi A."/>
            <person name="Getino M."/>
            <person name="Pursley I."/>
            <person name="Horton D.L."/>
            <person name="Alikhan N.F."/>
            <person name="Baker D."/>
            <person name="Gharbi K."/>
            <person name="Hall N."/>
            <person name="Watson M."/>
            <person name="Adriaenssens E.M."/>
            <person name="Foster-Nyarko E."/>
            <person name="Jarju S."/>
            <person name="Secka A."/>
            <person name="Antonio M."/>
            <person name="Oren A."/>
            <person name="Chaudhuri R.R."/>
            <person name="La Ragione R."/>
            <person name="Hildebrand F."/>
            <person name="Pallen M.J."/>
        </authorList>
    </citation>
    <scope>NUCLEOTIDE SEQUENCE</scope>
    <source>
        <strain evidence="27">ChiSxjej2B14-8506</strain>
    </source>
</reference>
<feature type="binding site" evidence="24">
    <location>
        <position position="344"/>
    </location>
    <ligand>
        <name>Mg(2+)</name>
        <dbReference type="ChEBI" id="CHEBI:18420"/>
        <label>1</label>
    </ligand>
</feature>
<evidence type="ECO:0000256" key="3">
    <source>
        <dbReference type="ARBA" id="ARBA00004496"/>
    </source>
</evidence>
<protein>
    <recommendedName>
        <fullName evidence="19 22">D-alanine--D-alanine ligase</fullName>
        <ecNumber evidence="6 22">6.3.2.4</ecNumber>
    </recommendedName>
    <alternativeName>
        <fullName evidence="21 22">D-Ala-D-Ala ligase</fullName>
    </alternativeName>
    <alternativeName>
        <fullName evidence="20 22">D-alanylalanine synthetase</fullName>
    </alternativeName>
</protein>
<dbReference type="Gene3D" id="3.30.1490.20">
    <property type="entry name" value="ATP-grasp fold, A domain"/>
    <property type="match status" value="1"/>
</dbReference>
<evidence type="ECO:0000256" key="12">
    <source>
        <dbReference type="ARBA" id="ARBA00022842"/>
    </source>
</evidence>
<feature type="active site" evidence="23">
    <location>
        <position position="351"/>
    </location>
</feature>
<dbReference type="GO" id="GO:0009252">
    <property type="term" value="P:peptidoglycan biosynthetic process"/>
    <property type="evidence" value="ECO:0007669"/>
    <property type="project" value="UniProtKB-UniRule"/>
</dbReference>
<proteinExistence type="inferred from homology"/>
<name>A0A9D1S4W7_9FIRM</name>
<keyword evidence="14 22" id="KW-0573">Peptidoglycan synthesis</keyword>
<dbReference type="GO" id="GO:0071555">
    <property type="term" value="P:cell wall organization"/>
    <property type="evidence" value="ECO:0007669"/>
    <property type="project" value="UniProtKB-KW"/>
</dbReference>
<feature type="binding site" evidence="24">
    <location>
        <position position="346"/>
    </location>
    <ligand>
        <name>Mg(2+)</name>
        <dbReference type="ChEBI" id="CHEBI:18420"/>
        <label>2</label>
    </ligand>
</feature>
<evidence type="ECO:0000256" key="20">
    <source>
        <dbReference type="ARBA" id="ARBA00076288"/>
    </source>
</evidence>
<keyword evidence="16 22" id="KW-0961">Cell wall biogenesis/degradation</keyword>
<comment type="cofactor">
    <cofactor evidence="1">
        <name>Mn(2+)</name>
        <dbReference type="ChEBI" id="CHEBI:29035"/>
    </cofactor>
</comment>
<evidence type="ECO:0000256" key="24">
    <source>
        <dbReference type="PIRSR" id="PIRSR039102-3"/>
    </source>
</evidence>
<comment type="pathway">
    <text evidence="18">Glycan biosynthesis.</text>
</comment>
<dbReference type="InterPro" id="IPR011761">
    <property type="entry name" value="ATP-grasp"/>
</dbReference>
<evidence type="ECO:0000256" key="4">
    <source>
        <dbReference type="ARBA" id="ARBA00004752"/>
    </source>
</evidence>
<keyword evidence="12 24" id="KW-0460">Magnesium</keyword>
<dbReference type="InterPro" id="IPR016185">
    <property type="entry name" value="PreATP-grasp_dom_sf"/>
</dbReference>
<evidence type="ECO:0000256" key="9">
    <source>
        <dbReference type="ARBA" id="ARBA00022723"/>
    </source>
</evidence>
<dbReference type="FunFam" id="3.30.1490.20:FF:000007">
    <property type="entry name" value="D-alanine--D-alanine ligase"/>
    <property type="match status" value="1"/>
</dbReference>
<dbReference type="GO" id="GO:0005524">
    <property type="term" value="F:ATP binding"/>
    <property type="evidence" value="ECO:0007669"/>
    <property type="project" value="UniProtKB-UniRule"/>
</dbReference>
<dbReference type="Proteomes" id="UP000824123">
    <property type="component" value="Unassembled WGS sequence"/>
</dbReference>
<dbReference type="InterPro" id="IPR011127">
    <property type="entry name" value="Dala_Dala_lig_N"/>
</dbReference>
<dbReference type="GO" id="GO:0046872">
    <property type="term" value="F:metal ion binding"/>
    <property type="evidence" value="ECO:0007669"/>
    <property type="project" value="UniProtKB-KW"/>
</dbReference>
<dbReference type="HAMAP" id="MF_00047">
    <property type="entry name" value="Dala_Dala_lig"/>
    <property type="match status" value="1"/>
</dbReference>
<evidence type="ECO:0000256" key="6">
    <source>
        <dbReference type="ARBA" id="ARBA00012216"/>
    </source>
</evidence>
<evidence type="ECO:0000256" key="8">
    <source>
        <dbReference type="ARBA" id="ARBA00022598"/>
    </source>
</evidence>
<comment type="catalytic activity">
    <reaction evidence="17 22">
        <text>2 D-alanine + ATP = D-alanyl-D-alanine + ADP + phosphate + H(+)</text>
        <dbReference type="Rhea" id="RHEA:11224"/>
        <dbReference type="ChEBI" id="CHEBI:15378"/>
        <dbReference type="ChEBI" id="CHEBI:30616"/>
        <dbReference type="ChEBI" id="CHEBI:43474"/>
        <dbReference type="ChEBI" id="CHEBI:57416"/>
        <dbReference type="ChEBI" id="CHEBI:57822"/>
        <dbReference type="ChEBI" id="CHEBI:456216"/>
        <dbReference type="EC" id="6.3.2.4"/>
    </reaction>
</comment>
<comment type="cofactor">
    <cofactor evidence="24">
        <name>Mg(2+)</name>
        <dbReference type="ChEBI" id="CHEBI:18420"/>
    </cofactor>
    <cofactor evidence="24">
        <name>Mn(2+)</name>
        <dbReference type="ChEBI" id="CHEBI:29035"/>
    </cofactor>
    <text evidence="24">Binds 2 magnesium or manganese ions per subunit.</text>
</comment>
<dbReference type="Pfam" id="PF01820">
    <property type="entry name" value="Dala_Dala_lig_N"/>
    <property type="match status" value="1"/>
</dbReference>
<evidence type="ECO:0000256" key="2">
    <source>
        <dbReference type="ARBA" id="ARBA00003921"/>
    </source>
</evidence>
<keyword evidence="11 25" id="KW-0067">ATP-binding</keyword>
<feature type="domain" description="ATP-grasp" evidence="26">
    <location>
        <begin position="161"/>
        <end position="373"/>
    </location>
</feature>
<dbReference type="InterPro" id="IPR013815">
    <property type="entry name" value="ATP_grasp_subdomain_1"/>
</dbReference>
<comment type="caution">
    <text evidence="27">The sequence shown here is derived from an EMBL/GenBank/DDBJ whole genome shotgun (WGS) entry which is preliminary data.</text>
</comment>
<dbReference type="PIRSF" id="PIRSF039102">
    <property type="entry name" value="Ddl/VanB"/>
    <property type="match status" value="1"/>
</dbReference>
<gene>
    <name evidence="22" type="primary">ddl</name>
    <name evidence="27" type="ORF">IAC59_04770</name>
</gene>
<comment type="subcellular location">
    <subcellularLocation>
        <location evidence="3 22">Cytoplasm</location>
    </subcellularLocation>
</comment>
<dbReference type="PANTHER" id="PTHR23132">
    <property type="entry name" value="D-ALANINE--D-ALANINE LIGASE"/>
    <property type="match status" value="1"/>
</dbReference>
<evidence type="ECO:0000256" key="23">
    <source>
        <dbReference type="PIRSR" id="PIRSR039102-1"/>
    </source>
</evidence>
<organism evidence="27 28">
    <name type="scientific">Candidatus Fimadaptatus faecigallinarum</name>
    <dbReference type="NCBI Taxonomy" id="2840814"/>
    <lineage>
        <taxon>Bacteria</taxon>
        <taxon>Bacillati</taxon>
        <taxon>Bacillota</taxon>
        <taxon>Clostridia</taxon>
        <taxon>Eubacteriales</taxon>
        <taxon>Candidatus Fimadaptatus</taxon>
    </lineage>
</organism>
<dbReference type="NCBIfam" id="TIGR01205">
    <property type="entry name" value="D_ala_D_alaTIGR"/>
    <property type="match status" value="1"/>
</dbReference>
<dbReference type="SUPFAM" id="SSF52440">
    <property type="entry name" value="PreATP-grasp domain"/>
    <property type="match status" value="1"/>
</dbReference>
<evidence type="ECO:0000256" key="10">
    <source>
        <dbReference type="ARBA" id="ARBA00022741"/>
    </source>
</evidence>
<dbReference type="PROSITE" id="PS00843">
    <property type="entry name" value="DALA_DALA_LIGASE_1"/>
    <property type="match status" value="1"/>
</dbReference>
<dbReference type="InterPro" id="IPR005905">
    <property type="entry name" value="D_ala_D_ala"/>
</dbReference>
<accession>A0A9D1S4W7</accession>
<evidence type="ECO:0000259" key="26">
    <source>
        <dbReference type="PROSITE" id="PS50975"/>
    </source>
</evidence>
<evidence type="ECO:0000256" key="14">
    <source>
        <dbReference type="ARBA" id="ARBA00022984"/>
    </source>
</evidence>
<evidence type="ECO:0000256" key="7">
    <source>
        <dbReference type="ARBA" id="ARBA00022490"/>
    </source>
</evidence>
<evidence type="ECO:0000313" key="27">
    <source>
        <dbReference type="EMBL" id="HIU46553.1"/>
    </source>
</evidence>
<comment type="pathway">
    <text evidence="4 22">Cell wall biogenesis; peptidoglycan biosynthesis.</text>
</comment>
<comment type="similarity">
    <text evidence="5 22">Belongs to the D-alanine--D-alanine ligase family.</text>
</comment>
<reference evidence="27" key="1">
    <citation type="submission" date="2020-10" db="EMBL/GenBank/DDBJ databases">
        <authorList>
            <person name="Gilroy R."/>
        </authorList>
    </citation>
    <scope>NUCLEOTIDE SEQUENCE</scope>
    <source>
        <strain evidence="27">ChiSxjej2B14-8506</strain>
    </source>
</reference>
<keyword evidence="7 22" id="KW-0963">Cytoplasm</keyword>
<dbReference type="InterPro" id="IPR011095">
    <property type="entry name" value="Dala_Dala_lig_C"/>
</dbReference>
<evidence type="ECO:0000256" key="17">
    <source>
        <dbReference type="ARBA" id="ARBA00047614"/>
    </source>
</evidence>
<keyword evidence="15 24" id="KW-0464">Manganese</keyword>
<evidence type="ECO:0000256" key="18">
    <source>
        <dbReference type="ARBA" id="ARBA00060592"/>
    </source>
</evidence>
<comment type="function">
    <text evidence="2 22">Cell wall formation.</text>
</comment>
<dbReference type="GO" id="GO:0008360">
    <property type="term" value="P:regulation of cell shape"/>
    <property type="evidence" value="ECO:0007669"/>
    <property type="project" value="UniProtKB-KW"/>
</dbReference>
<feature type="active site" evidence="23">
    <location>
        <position position="15"/>
    </location>
</feature>
<evidence type="ECO:0000256" key="13">
    <source>
        <dbReference type="ARBA" id="ARBA00022960"/>
    </source>
</evidence>
<evidence type="ECO:0000256" key="15">
    <source>
        <dbReference type="ARBA" id="ARBA00023211"/>
    </source>
</evidence>
<feature type="binding site" evidence="24">
    <location>
        <position position="332"/>
    </location>
    <ligand>
        <name>Mg(2+)</name>
        <dbReference type="ChEBI" id="CHEBI:18420"/>
        <label>1</label>
    </ligand>
</feature>
<keyword evidence="8 22" id="KW-0436">Ligase</keyword>
<dbReference type="NCBIfam" id="NF002528">
    <property type="entry name" value="PRK01966.1-4"/>
    <property type="match status" value="1"/>
</dbReference>
<evidence type="ECO:0000256" key="16">
    <source>
        <dbReference type="ARBA" id="ARBA00023316"/>
    </source>
</evidence>
<evidence type="ECO:0000256" key="1">
    <source>
        <dbReference type="ARBA" id="ARBA00001936"/>
    </source>
</evidence>
<keyword evidence="13 22" id="KW-0133">Cell shape</keyword>
<evidence type="ECO:0000256" key="22">
    <source>
        <dbReference type="HAMAP-Rule" id="MF_00047"/>
    </source>
</evidence>
<evidence type="ECO:0000313" key="28">
    <source>
        <dbReference type="Proteomes" id="UP000824123"/>
    </source>
</evidence>
<keyword evidence="10 25" id="KW-0547">Nucleotide-binding</keyword>
<evidence type="ECO:0000256" key="21">
    <source>
        <dbReference type="ARBA" id="ARBA00077154"/>
    </source>
</evidence>
<dbReference type="Gene3D" id="3.40.50.20">
    <property type="match status" value="1"/>
</dbReference>
<dbReference type="EMBL" id="DVNK01000032">
    <property type="protein sequence ID" value="HIU46553.1"/>
    <property type="molecule type" value="Genomic_DNA"/>
</dbReference>
<sequence>MKLRVAVIYGSRTCEHDVSIVSALQAMDNLDKNEYDVVPVYIARDGQWYTGQLLRNIAFYSAFRPQLVNHVAPVMSDDGKLTLMPVSSIAPHGFKGMIKVLMSNMNLGEDTVEKCDVVLPVMHGMNGEDGTLQGLLELFNVPYTSSGVLGSALGMDKIAMKQFFRGCGLPVVDGMWFSRAEWQENREGVLARVEASCRYPMYVKPANLGSSIGISRATDRESLIKAIETAVEYDRRILVERGIEKPVEINCSALRIKGEVRASLCEMPASWEEFLTFDDKYLRGSKSGKGQGMESLARKVPAPISDELTARIRQMTQQVYRAMDCKGVVRIDYMLDGDDLYINEINIIPGSLAFYLWEPLGISFKDMLDCMIEDAFAAHAEKNRSVFSYDSSILRSVQGGLKGAKGGKLGGGKLGGAKLGGSGKLGGRPGV</sequence>
<evidence type="ECO:0000256" key="11">
    <source>
        <dbReference type="ARBA" id="ARBA00022840"/>
    </source>
</evidence>
<evidence type="ECO:0000256" key="25">
    <source>
        <dbReference type="PROSITE-ProRule" id="PRU00409"/>
    </source>
</evidence>
<feature type="binding site" evidence="24">
    <location>
        <position position="344"/>
    </location>
    <ligand>
        <name>Mg(2+)</name>
        <dbReference type="ChEBI" id="CHEBI:18420"/>
        <label>2</label>
    </ligand>
</feature>
<dbReference type="SUPFAM" id="SSF56059">
    <property type="entry name" value="Glutathione synthetase ATP-binding domain-like"/>
    <property type="match status" value="1"/>
</dbReference>
<keyword evidence="9 24" id="KW-0479">Metal-binding</keyword>
<dbReference type="PROSITE" id="PS50975">
    <property type="entry name" value="ATP_GRASP"/>
    <property type="match status" value="1"/>
</dbReference>